<dbReference type="InterPro" id="IPR013346">
    <property type="entry name" value="NrdE_NrdA_C"/>
</dbReference>
<name>A0A3T0KT26_9BACI</name>
<feature type="domain" description="Ribonucleotide reductase large subunit" evidence="2">
    <location>
        <begin position="111"/>
        <end position="133"/>
    </location>
</feature>
<dbReference type="GO" id="GO:0004748">
    <property type="term" value="F:ribonucleoside-diphosphate reductase activity, thioredoxin disulfide as acceptor"/>
    <property type="evidence" value="ECO:0007669"/>
    <property type="project" value="TreeGrafter"/>
</dbReference>
<dbReference type="PROSITE" id="PS00089">
    <property type="entry name" value="RIBORED_LARGE"/>
    <property type="match status" value="1"/>
</dbReference>
<organism evidence="3 4">
    <name type="scientific">Peribacillus asahii</name>
    <dbReference type="NCBI Taxonomy" id="228899"/>
    <lineage>
        <taxon>Bacteria</taxon>
        <taxon>Bacillati</taxon>
        <taxon>Bacillota</taxon>
        <taxon>Bacilli</taxon>
        <taxon>Bacillales</taxon>
        <taxon>Bacillaceae</taxon>
        <taxon>Peribacillus</taxon>
    </lineage>
</organism>
<comment type="similarity">
    <text evidence="1">Belongs to the ribonucleoside diphosphate reductase large chain family.</text>
</comment>
<dbReference type="EMBL" id="CP026095">
    <property type="protein sequence ID" value="AZV43557.1"/>
    <property type="molecule type" value="Genomic_DNA"/>
</dbReference>
<gene>
    <name evidence="3" type="ORF">BAOM_2948</name>
</gene>
<dbReference type="PANTHER" id="PTHR11573">
    <property type="entry name" value="RIBONUCLEOSIDE-DIPHOSPHATE REDUCTASE LARGE CHAIN"/>
    <property type="match status" value="1"/>
</dbReference>
<dbReference type="SUPFAM" id="SSF51998">
    <property type="entry name" value="PFL-like glycyl radical enzymes"/>
    <property type="match status" value="1"/>
</dbReference>
<dbReference type="KEGG" id="pasa:BAOM_2948"/>
<dbReference type="Pfam" id="PF02867">
    <property type="entry name" value="Ribonuc_red_lgC"/>
    <property type="match status" value="1"/>
</dbReference>
<dbReference type="Gene3D" id="3.20.70.20">
    <property type="match status" value="1"/>
</dbReference>
<protein>
    <submittedName>
        <fullName evidence="3">Ribonucleotide-diphosphate reductase subunit alpha</fullName>
    </submittedName>
</protein>
<proteinExistence type="inferred from homology"/>
<reference evidence="3 4" key="1">
    <citation type="submission" date="2018-01" db="EMBL/GenBank/DDBJ databases">
        <title>Bacillus asahii Genome sequencing and assembly.</title>
        <authorList>
            <person name="Jiang H."/>
            <person name="Feng Y."/>
            <person name="Zhao F."/>
            <person name="Lin X."/>
        </authorList>
    </citation>
    <scope>NUCLEOTIDE SEQUENCE [LARGE SCALE GENOMIC DNA]</scope>
    <source>
        <strain evidence="3 4">OM18</strain>
    </source>
</reference>
<sequence>MLDNVIDLNNIPVLQAKLTNLKYRAIGLGTFWHHLLALKGIQWDSEKAVDYADKLYEKIAYLTIKASNELAIEKGEYPVFEGSDWHTGSYFERRNYGKQDDTERFVTNEQWNELINSVKENGMRNGYLIAVAPNGSTSVIVMEVHQLILFIDNYISKKRKIIRFL</sequence>
<dbReference type="AlphaFoldDB" id="A0A3T0KT26"/>
<dbReference type="InterPro" id="IPR000788">
    <property type="entry name" value="RNR_lg_C"/>
</dbReference>
<accession>A0A3T0KT26</accession>
<evidence type="ECO:0000313" key="3">
    <source>
        <dbReference type="EMBL" id="AZV43557.1"/>
    </source>
</evidence>
<dbReference type="PRINTS" id="PR01183">
    <property type="entry name" value="RIBORDTASEM1"/>
</dbReference>
<dbReference type="Proteomes" id="UP000283095">
    <property type="component" value="Chromosome"/>
</dbReference>
<dbReference type="InterPro" id="IPR039718">
    <property type="entry name" value="Rrm1"/>
</dbReference>
<dbReference type="GO" id="GO:0009263">
    <property type="term" value="P:deoxyribonucleotide biosynthetic process"/>
    <property type="evidence" value="ECO:0007669"/>
    <property type="project" value="TreeGrafter"/>
</dbReference>
<evidence type="ECO:0000259" key="2">
    <source>
        <dbReference type="PROSITE" id="PS00089"/>
    </source>
</evidence>
<dbReference type="GO" id="GO:0005524">
    <property type="term" value="F:ATP binding"/>
    <property type="evidence" value="ECO:0007669"/>
    <property type="project" value="TreeGrafter"/>
</dbReference>
<evidence type="ECO:0000313" key="4">
    <source>
        <dbReference type="Proteomes" id="UP000283095"/>
    </source>
</evidence>
<dbReference type="GO" id="GO:0005971">
    <property type="term" value="C:ribonucleoside-diphosphate reductase complex"/>
    <property type="evidence" value="ECO:0007669"/>
    <property type="project" value="TreeGrafter"/>
</dbReference>
<dbReference type="PANTHER" id="PTHR11573:SF6">
    <property type="entry name" value="RIBONUCLEOSIDE-DIPHOSPHATE REDUCTASE LARGE SUBUNIT"/>
    <property type="match status" value="1"/>
</dbReference>
<evidence type="ECO:0000256" key="1">
    <source>
        <dbReference type="ARBA" id="ARBA00010406"/>
    </source>
</evidence>